<dbReference type="Gene3D" id="3.80.10.10">
    <property type="entry name" value="Ribonuclease Inhibitor"/>
    <property type="match status" value="1"/>
</dbReference>
<dbReference type="OrthoDB" id="429162at2759"/>
<keyword evidence="3" id="KW-1185">Reference proteome</keyword>
<accession>Q24E40</accession>
<dbReference type="eggNOG" id="KOG4308">
    <property type="taxonomic scope" value="Eukaryota"/>
</dbReference>
<sequence length="1408" mass="162394">MSLVASDSPLKQQRQFKMKQAQDLKILRSSQDNSYSSMNDSETPENQGKAFLNQTNTKVNLQPHTPKSSFRNSKINFQSLRGSPNQSFYNSDDQQQQPLSKNQDAIINIQDQFQNSNLNTYSQPNKGLHDQVNKPQQISRDLKRQTSKSLYNDVNNASRRSYLQHLQNDEQKLFLQAFENSKSNQDNKAIISQPLKLNQIKQSQSARKLAPYKQQVDGIIKDNLFVSQDYDKLKDIKGSINQSQQQFSQQFNLPKSASSTPLKNQSILNLAGSILLTPTKSNNKNNNIAQSTIFQSNKQQNSGKDMSKNFTYNTLGQNLNIDKLKMQFYQKLGTSSPQNSQIRIQEGRQIIIDEKNQKDQLALGINQTLKEMLDEKNVFHELISPESPDGLIGKSNKNDNKIIFSFQQNQLNLNGNFGLNNQNQSTLSFSQALQTRIGEMNSQGYDNTESFHSTYKNIYKMQQQADHFNQGTDLQQAILYKAYQSNVLPRKLGLISKSGSENSKTQTIKNGKKYLNLSHLNIGSTYQSIVASALAHVDFSDLYSLNLSKNNLTNASVELILQNLPENITKVDISNNNIGVNGAASLKQAFNSKKYSHLRYLNISNNQLGDNGIKTLTEAIQNNTTIYSLDLSYNKLGDQSCIYLQQILQNNSYIQELYLQWNKISSRGGLCIAEGLALNSNMKVIDLSHNGLGSLSKLQTGIKILQSCSIVESGMRHLDLSYNQYVKSEALQIAEILANNNKLFGFHFMGNQCNAIIDPRGFMFFQTDQDILRRNILDFHMQQRSIQNVNSTGHNRAQSFDCKTVDNCWLCDGWQEIKFEIKPGCSELFTGEPAFLHLDFEDYQPFYMEKDQDDQTKFILYRMCPPGRQISFFFSDPCKNVVYSSKDYNRVDFFIPEGFNTNFFKDDEELITDGTLKKKFTVKYLDGSIISYPTPPKINVITTQQQSPSILSSDYESNIKCIPREKEIFYKINFSDQWHKGISLFRNYIEDSEELEDKCFEEDWNNSKISYIVQTVKGSNVDECKKMLRLAYPQLRITYKMLSVHGMSGDIFCISQNPFSQFVQATEIFDNNYIKIRDIDLNFTTSSSKALKNKTYRAPDKTLVRNEFIEVIVRLAVDKYNKSKIYATAQQAIEAVLTSNPFLEYLMQFENSQIWRDERYWNQQCDAIFKSYLELVKTLWNQYADSRKGEKRYYSSIKTMSIYEFKDFVLQFELVDDFYAEKEIPFTYSLSIMTQIDELNSDRYFQMNFDEFLEALARIAEKKSMIPVGEVESQYDEQERRQLHLRYKLESFLYSVSQKYDKLFSKDKKKQAFNHSQAALDIKGSKNQSSYSSWEEVKNEKKEQLKQKIKSVIKADNIQQQLEQSFDAKEPTDFEIKLENNDQNTQQQNLQNQMNSTSNAQVFNLNKK</sequence>
<dbReference type="InterPro" id="IPR001611">
    <property type="entry name" value="Leu-rich_rpt"/>
</dbReference>
<gene>
    <name evidence="2" type="ORF">TTHERM_00853000</name>
</gene>
<feature type="region of interest" description="Disordered" evidence="1">
    <location>
        <begin position="117"/>
        <end position="139"/>
    </location>
</feature>
<dbReference type="SUPFAM" id="SSF52047">
    <property type="entry name" value="RNI-like"/>
    <property type="match status" value="1"/>
</dbReference>
<evidence type="ECO:0000313" key="2">
    <source>
        <dbReference type="EMBL" id="EAS06061.2"/>
    </source>
</evidence>
<organism evidence="2 3">
    <name type="scientific">Tetrahymena thermophila (strain SB210)</name>
    <dbReference type="NCBI Taxonomy" id="312017"/>
    <lineage>
        <taxon>Eukaryota</taxon>
        <taxon>Sar</taxon>
        <taxon>Alveolata</taxon>
        <taxon>Ciliophora</taxon>
        <taxon>Intramacronucleata</taxon>
        <taxon>Oligohymenophorea</taxon>
        <taxon>Hymenostomatida</taxon>
        <taxon>Tetrahymenina</taxon>
        <taxon>Tetrahymenidae</taxon>
        <taxon>Tetrahymena</taxon>
    </lineage>
</organism>
<feature type="region of interest" description="Disordered" evidence="1">
    <location>
        <begin position="1"/>
        <end position="48"/>
    </location>
</feature>
<dbReference type="GeneID" id="7824448"/>
<feature type="compositionally biased region" description="Polar residues" evidence="1">
    <location>
        <begin position="28"/>
        <end position="48"/>
    </location>
</feature>
<name>Q24E40_TETTS</name>
<dbReference type="InterPro" id="IPR032675">
    <property type="entry name" value="LRR_dom_sf"/>
</dbReference>
<dbReference type="RefSeq" id="XP_001026306.2">
    <property type="nucleotide sequence ID" value="XM_001026306.2"/>
</dbReference>
<feature type="region of interest" description="Disordered" evidence="1">
    <location>
        <begin position="1380"/>
        <end position="1408"/>
    </location>
</feature>
<protein>
    <recommendedName>
        <fullName evidence="4">Leucine Rich Repeat family protein</fullName>
    </recommendedName>
</protein>
<dbReference type="SMART" id="SM00368">
    <property type="entry name" value="LRR_RI"/>
    <property type="match status" value="6"/>
</dbReference>
<proteinExistence type="predicted"/>
<feature type="region of interest" description="Disordered" evidence="1">
    <location>
        <begin position="77"/>
        <end position="100"/>
    </location>
</feature>
<evidence type="ECO:0000256" key="1">
    <source>
        <dbReference type="SAM" id="MobiDB-lite"/>
    </source>
</evidence>
<dbReference type="PANTHER" id="PTHR24114:SF2">
    <property type="entry name" value="F-BOX DOMAIN-CONTAINING PROTEIN-RELATED"/>
    <property type="match status" value="1"/>
</dbReference>
<dbReference type="EMBL" id="GG662311">
    <property type="protein sequence ID" value="EAS06061.2"/>
    <property type="molecule type" value="Genomic_DNA"/>
</dbReference>
<dbReference type="Pfam" id="PF13516">
    <property type="entry name" value="LRR_6"/>
    <property type="match status" value="4"/>
</dbReference>
<evidence type="ECO:0008006" key="4">
    <source>
        <dbReference type="Google" id="ProtNLM"/>
    </source>
</evidence>
<dbReference type="InParanoid" id="Q24E40"/>
<evidence type="ECO:0000313" key="3">
    <source>
        <dbReference type="Proteomes" id="UP000009168"/>
    </source>
</evidence>
<dbReference type="KEGG" id="tet:TTHERM_00853000"/>
<dbReference type="InterPro" id="IPR052394">
    <property type="entry name" value="LRR-containing"/>
</dbReference>
<feature type="compositionally biased region" description="Low complexity" evidence="1">
    <location>
        <begin position="1381"/>
        <end position="1395"/>
    </location>
</feature>
<reference evidence="3" key="1">
    <citation type="journal article" date="2006" name="PLoS Biol.">
        <title>Macronuclear genome sequence of the ciliate Tetrahymena thermophila, a model eukaryote.</title>
        <authorList>
            <person name="Eisen J.A."/>
            <person name="Coyne R.S."/>
            <person name="Wu M."/>
            <person name="Wu D."/>
            <person name="Thiagarajan M."/>
            <person name="Wortman J.R."/>
            <person name="Badger J.H."/>
            <person name="Ren Q."/>
            <person name="Amedeo P."/>
            <person name="Jones K.M."/>
            <person name="Tallon L.J."/>
            <person name="Delcher A.L."/>
            <person name="Salzberg S.L."/>
            <person name="Silva J.C."/>
            <person name="Haas B.J."/>
            <person name="Majoros W.H."/>
            <person name="Farzad M."/>
            <person name="Carlton J.M."/>
            <person name="Smith R.K. Jr."/>
            <person name="Garg J."/>
            <person name="Pearlman R.E."/>
            <person name="Karrer K.M."/>
            <person name="Sun L."/>
            <person name="Manning G."/>
            <person name="Elde N.C."/>
            <person name="Turkewitz A.P."/>
            <person name="Asai D.J."/>
            <person name="Wilkes D.E."/>
            <person name="Wang Y."/>
            <person name="Cai H."/>
            <person name="Collins K."/>
            <person name="Stewart B.A."/>
            <person name="Lee S.R."/>
            <person name="Wilamowska K."/>
            <person name="Weinberg Z."/>
            <person name="Ruzzo W.L."/>
            <person name="Wloga D."/>
            <person name="Gaertig J."/>
            <person name="Frankel J."/>
            <person name="Tsao C.-C."/>
            <person name="Gorovsky M.A."/>
            <person name="Keeling P.J."/>
            <person name="Waller R.F."/>
            <person name="Patron N.J."/>
            <person name="Cherry J.M."/>
            <person name="Stover N.A."/>
            <person name="Krieger C.J."/>
            <person name="del Toro C."/>
            <person name="Ryder H.F."/>
            <person name="Williamson S.C."/>
            <person name="Barbeau R.A."/>
            <person name="Hamilton E.P."/>
            <person name="Orias E."/>
        </authorList>
    </citation>
    <scope>NUCLEOTIDE SEQUENCE [LARGE SCALE GENOMIC DNA]</scope>
    <source>
        <strain evidence="3">SB210</strain>
    </source>
</reference>
<dbReference type="Proteomes" id="UP000009168">
    <property type="component" value="Unassembled WGS sequence"/>
</dbReference>
<feature type="compositionally biased region" description="Polar residues" evidence="1">
    <location>
        <begin position="1396"/>
        <end position="1408"/>
    </location>
</feature>
<dbReference type="HOGENOM" id="CLU_254957_0_0_1"/>
<dbReference type="PANTHER" id="PTHR24114">
    <property type="entry name" value="LEUCINE RICH REPEAT FAMILY PROTEIN"/>
    <property type="match status" value="1"/>
</dbReference>